<accession>A0ABN1YDX8</accession>
<evidence type="ECO:0000313" key="2">
    <source>
        <dbReference type="EMBL" id="GAA1406664.1"/>
    </source>
</evidence>
<evidence type="ECO:0000313" key="3">
    <source>
        <dbReference type="Proteomes" id="UP001499863"/>
    </source>
</evidence>
<keyword evidence="1" id="KW-1133">Transmembrane helix</keyword>
<sequence>MKRFAKSVIGQFTIAATACVALFALLWTLEGWVLGELVDGMPPLQK</sequence>
<gene>
    <name evidence="2" type="ORF">GCM10009639_54730</name>
</gene>
<feature type="transmembrane region" description="Helical" evidence="1">
    <location>
        <begin position="12"/>
        <end position="34"/>
    </location>
</feature>
<dbReference type="PROSITE" id="PS51257">
    <property type="entry name" value="PROKAR_LIPOPROTEIN"/>
    <property type="match status" value="1"/>
</dbReference>
<organism evidence="2 3">
    <name type="scientific">Kitasatospora putterlickiae</name>
    <dbReference type="NCBI Taxonomy" id="221725"/>
    <lineage>
        <taxon>Bacteria</taxon>
        <taxon>Bacillati</taxon>
        <taxon>Actinomycetota</taxon>
        <taxon>Actinomycetes</taxon>
        <taxon>Kitasatosporales</taxon>
        <taxon>Streptomycetaceae</taxon>
        <taxon>Kitasatospora</taxon>
    </lineage>
</organism>
<dbReference type="EMBL" id="BAAAKJ010000314">
    <property type="protein sequence ID" value="GAA1406664.1"/>
    <property type="molecule type" value="Genomic_DNA"/>
</dbReference>
<dbReference type="Proteomes" id="UP001499863">
    <property type="component" value="Unassembled WGS sequence"/>
</dbReference>
<dbReference type="RefSeq" id="WP_344341696.1">
    <property type="nucleotide sequence ID" value="NZ_BAAAKJ010000314.1"/>
</dbReference>
<protein>
    <submittedName>
        <fullName evidence="2">Uncharacterized protein</fullName>
    </submittedName>
</protein>
<proteinExistence type="predicted"/>
<reference evidence="2 3" key="1">
    <citation type="journal article" date="2019" name="Int. J. Syst. Evol. Microbiol.">
        <title>The Global Catalogue of Microorganisms (GCM) 10K type strain sequencing project: providing services to taxonomists for standard genome sequencing and annotation.</title>
        <authorList>
            <consortium name="The Broad Institute Genomics Platform"/>
            <consortium name="The Broad Institute Genome Sequencing Center for Infectious Disease"/>
            <person name="Wu L."/>
            <person name="Ma J."/>
        </authorList>
    </citation>
    <scope>NUCLEOTIDE SEQUENCE [LARGE SCALE GENOMIC DNA]</scope>
    <source>
        <strain evidence="2 3">JCM 12393</strain>
    </source>
</reference>
<keyword evidence="1" id="KW-0812">Transmembrane</keyword>
<keyword evidence="3" id="KW-1185">Reference proteome</keyword>
<name>A0ABN1YDX8_9ACTN</name>
<keyword evidence="1" id="KW-0472">Membrane</keyword>
<comment type="caution">
    <text evidence="2">The sequence shown here is derived from an EMBL/GenBank/DDBJ whole genome shotgun (WGS) entry which is preliminary data.</text>
</comment>
<evidence type="ECO:0000256" key="1">
    <source>
        <dbReference type="SAM" id="Phobius"/>
    </source>
</evidence>